<organism evidence="1 2">
    <name type="scientific">Carex littledalei</name>
    <dbReference type="NCBI Taxonomy" id="544730"/>
    <lineage>
        <taxon>Eukaryota</taxon>
        <taxon>Viridiplantae</taxon>
        <taxon>Streptophyta</taxon>
        <taxon>Embryophyta</taxon>
        <taxon>Tracheophyta</taxon>
        <taxon>Spermatophyta</taxon>
        <taxon>Magnoliopsida</taxon>
        <taxon>Liliopsida</taxon>
        <taxon>Poales</taxon>
        <taxon>Cyperaceae</taxon>
        <taxon>Cyperoideae</taxon>
        <taxon>Cariceae</taxon>
        <taxon>Carex</taxon>
        <taxon>Carex subgen. Euthyceras</taxon>
    </lineage>
</organism>
<sequence>MTCVLSGLQLPSPLRPIKVKISEDNLPQLSLEKMELPDSDLLICPPPPRKKPDSCMCSRRKVDLFDDLESESAFLRLTKRVRK</sequence>
<keyword evidence="2" id="KW-1185">Reference proteome</keyword>
<dbReference type="Proteomes" id="UP000623129">
    <property type="component" value="Unassembled WGS sequence"/>
</dbReference>
<dbReference type="AlphaFoldDB" id="A0A833RNG8"/>
<evidence type="ECO:0000313" key="1">
    <source>
        <dbReference type="EMBL" id="KAF3337534.1"/>
    </source>
</evidence>
<proteinExistence type="predicted"/>
<comment type="caution">
    <text evidence="1">The sequence shown here is derived from an EMBL/GenBank/DDBJ whole genome shotgun (WGS) entry which is preliminary data.</text>
</comment>
<evidence type="ECO:0000313" key="2">
    <source>
        <dbReference type="Proteomes" id="UP000623129"/>
    </source>
</evidence>
<gene>
    <name evidence="1" type="ORF">FCM35_KLT18121</name>
</gene>
<accession>A0A833RNG8</accession>
<protein>
    <submittedName>
        <fullName evidence="1">Uncharacterized protein</fullName>
    </submittedName>
</protein>
<reference evidence="1" key="1">
    <citation type="submission" date="2020-01" db="EMBL/GenBank/DDBJ databases">
        <title>Genome sequence of Kobresia littledalei, the first chromosome-level genome in the family Cyperaceae.</title>
        <authorList>
            <person name="Qu G."/>
        </authorList>
    </citation>
    <scope>NUCLEOTIDE SEQUENCE</scope>
    <source>
        <strain evidence="1">C.B.Clarke</strain>
        <tissue evidence="1">Leaf</tissue>
    </source>
</reference>
<dbReference type="EMBL" id="SWLB01000006">
    <property type="protein sequence ID" value="KAF3337534.1"/>
    <property type="molecule type" value="Genomic_DNA"/>
</dbReference>
<name>A0A833RNG8_9POAL</name>